<dbReference type="PANTHER" id="PTHR13464:SF0">
    <property type="entry name" value="SAP30-BINDING PROTEIN"/>
    <property type="match status" value="1"/>
</dbReference>
<protein>
    <submittedName>
        <fullName evidence="2">Uncharacterized protein</fullName>
    </submittedName>
</protein>
<dbReference type="EMBL" id="JBAHYK010000446">
    <property type="protein sequence ID" value="KAL0573930.1"/>
    <property type="molecule type" value="Genomic_DNA"/>
</dbReference>
<organism evidence="2 3">
    <name type="scientific">Marasmius crinis-equi</name>
    <dbReference type="NCBI Taxonomy" id="585013"/>
    <lineage>
        <taxon>Eukaryota</taxon>
        <taxon>Fungi</taxon>
        <taxon>Dikarya</taxon>
        <taxon>Basidiomycota</taxon>
        <taxon>Agaricomycotina</taxon>
        <taxon>Agaricomycetes</taxon>
        <taxon>Agaricomycetidae</taxon>
        <taxon>Agaricales</taxon>
        <taxon>Marasmiineae</taxon>
        <taxon>Marasmiaceae</taxon>
        <taxon>Marasmius</taxon>
    </lineage>
</organism>
<dbReference type="InterPro" id="IPR012479">
    <property type="entry name" value="SAP30BP"/>
</dbReference>
<dbReference type="PANTHER" id="PTHR13464">
    <property type="entry name" value="TRANSCRIPTIONAL REGULATOR PROTEIN HCNGP"/>
    <property type="match status" value="1"/>
</dbReference>
<sequence length="293" mass="32581">MNFVFTRQLAARRTVKLPAQKPQVIIRRPQHKPRQEHSRAHISEELNTPRNSASRDATPSQAESSSQALMASASNSQSDEMQEIRTLLRPPPIPGVLDWGIPAEPGPNECEPCDPAIEAKLRQFYQLKHPTASASSSATSASDPIPTPRHFNDSLMSNRSFRNPHLYAQLVEFVDVDERTTNFPKELWDPYQIAEGKHGWDAEKIGAKHPLRYVSSKKLNFVPAAYQKSRSEQQAQAQSSGKRTQLEFTSASSRSSHSHGKGQDHTKSRYNPYSAGGKAQYGGSGRGRVGWGK</sequence>
<dbReference type="Proteomes" id="UP001465976">
    <property type="component" value="Unassembled WGS sequence"/>
</dbReference>
<gene>
    <name evidence="2" type="ORF">V5O48_008027</name>
</gene>
<accession>A0ABR3FF15</accession>
<evidence type="ECO:0000313" key="2">
    <source>
        <dbReference type="EMBL" id="KAL0573930.1"/>
    </source>
</evidence>
<feature type="compositionally biased region" description="Basic and acidic residues" evidence="1">
    <location>
        <begin position="33"/>
        <end position="44"/>
    </location>
</feature>
<comment type="caution">
    <text evidence="2">The sequence shown here is derived from an EMBL/GenBank/DDBJ whole genome shotgun (WGS) entry which is preliminary data.</text>
</comment>
<dbReference type="Pfam" id="PF07818">
    <property type="entry name" value="HCNGP"/>
    <property type="match status" value="1"/>
</dbReference>
<feature type="compositionally biased region" description="Polar residues" evidence="1">
    <location>
        <begin position="45"/>
        <end position="79"/>
    </location>
</feature>
<keyword evidence="3" id="KW-1185">Reference proteome</keyword>
<feature type="region of interest" description="Disordered" evidence="1">
    <location>
        <begin position="20"/>
        <end position="82"/>
    </location>
</feature>
<feature type="compositionally biased region" description="Gly residues" evidence="1">
    <location>
        <begin position="279"/>
        <end position="293"/>
    </location>
</feature>
<evidence type="ECO:0000313" key="3">
    <source>
        <dbReference type="Proteomes" id="UP001465976"/>
    </source>
</evidence>
<evidence type="ECO:0000256" key="1">
    <source>
        <dbReference type="SAM" id="MobiDB-lite"/>
    </source>
</evidence>
<name>A0ABR3FF15_9AGAR</name>
<feature type="region of interest" description="Disordered" evidence="1">
    <location>
        <begin position="226"/>
        <end position="293"/>
    </location>
</feature>
<proteinExistence type="predicted"/>
<reference evidence="2 3" key="1">
    <citation type="submission" date="2024-02" db="EMBL/GenBank/DDBJ databases">
        <title>A draft genome for the cacao thread blight pathogen Marasmius crinis-equi.</title>
        <authorList>
            <person name="Cohen S.P."/>
            <person name="Baruah I.K."/>
            <person name="Amoako-Attah I."/>
            <person name="Bukari Y."/>
            <person name="Meinhardt L.W."/>
            <person name="Bailey B.A."/>
        </authorList>
    </citation>
    <scope>NUCLEOTIDE SEQUENCE [LARGE SCALE GENOMIC DNA]</scope>
    <source>
        <strain evidence="2 3">GH-76</strain>
    </source>
</reference>